<feature type="chain" id="PRO_5043904816" evidence="2">
    <location>
        <begin position="23"/>
        <end position="888"/>
    </location>
</feature>
<proteinExistence type="predicted"/>
<dbReference type="InParanoid" id="A0A6I8TLL7"/>
<feature type="compositionally biased region" description="Acidic residues" evidence="1">
    <location>
        <begin position="519"/>
        <end position="530"/>
    </location>
</feature>
<dbReference type="RefSeq" id="NP_001394688.1">
    <property type="nucleotide sequence ID" value="NM_001407759.1"/>
</dbReference>
<dbReference type="Proteomes" id="UP000008820">
    <property type="component" value="Chromosome 3"/>
</dbReference>
<feature type="region of interest" description="Disordered" evidence="1">
    <location>
        <begin position="656"/>
        <end position="703"/>
    </location>
</feature>
<evidence type="ECO:0000256" key="2">
    <source>
        <dbReference type="SAM" id="SignalP"/>
    </source>
</evidence>
<feature type="compositionally biased region" description="Acidic residues" evidence="1">
    <location>
        <begin position="607"/>
        <end position="624"/>
    </location>
</feature>
<feature type="signal peptide" evidence="2">
    <location>
        <begin position="1"/>
        <end position="22"/>
    </location>
</feature>
<organism evidence="3 4">
    <name type="scientific">Aedes aegypti</name>
    <name type="common">Yellowfever mosquito</name>
    <name type="synonym">Culex aegypti</name>
    <dbReference type="NCBI Taxonomy" id="7159"/>
    <lineage>
        <taxon>Eukaryota</taxon>
        <taxon>Metazoa</taxon>
        <taxon>Ecdysozoa</taxon>
        <taxon>Arthropoda</taxon>
        <taxon>Hexapoda</taxon>
        <taxon>Insecta</taxon>
        <taxon>Pterygota</taxon>
        <taxon>Neoptera</taxon>
        <taxon>Endopterygota</taxon>
        <taxon>Diptera</taxon>
        <taxon>Nematocera</taxon>
        <taxon>Culicoidea</taxon>
        <taxon>Culicidae</taxon>
        <taxon>Culicinae</taxon>
        <taxon>Aedini</taxon>
        <taxon>Aedes</taxon>
        <taxon>Stegomyia</taxon>
    </lineage>
</organism>
<feature type="compositionally biased region" description="Polar residues" evidence="1">
    <location>
        <begin position="664"/>
        <end position="679"/>
    </location>
</feature>
<reference evidence="3 4" key="1">
    <citation type="submission" date="2017-06" db="EMBL/GenBank/DDBJ databases">
        <title>Aedes aegypti genome working group (AGWG) sequencing and assembly.</title>
        <authorList>
            <consortium name="Aedes aegypti Genome Working Group (AGWG)"/>
            <person name="Matthews B.J."/>
        </authorList>
    </citation>
    <scope>NUCLEOTIDE SEQUENCE [LARGE SCALE GENOMIC DNA]</scope>
    <source>
        <strain evidence="3 4">LVP_AGWG</strain>
    </source>
</reference>
<evidence type="ECO:0000313" key="3">
    <source>
        <dbReference type="EnsemblMetazoa" id="AAEL020029-PA"/>
    </source>
</evidence>
<feature type="compositionally biased region" description="Low complexity" evidence="1">
    <location>
        <begin position="538"/>
        <end position="547"/>
    </location>
</feature>
<feature type="region of interest" description="Disordered" evidence="1">
    <location>
        <begin position="515"/>
        <end position="555"/>
    </location>
</feature>
<evidence type="ECO:0000313" key="4">
    <source>
        <dbReference type="Proteomes" id="UP000008820"/>
    </source>
</evidence>
<keyword evidence="4" id="KW-1185">Reference proteome</keyword>
<protein>
    <submittedName>
        <fullName evidence="3">Uncharacterized protein</fullName>
    </submittedName>
</protein>
<evidence type="ECO:0000256" key="1">
    <source>
        <dbReference type="SAM" id="MobiDB-lite"/>
    </source>
</evidence>
<accession>A0A6I8TLL7</accession>
<dbReference type="EnsemblMetazoa" id="AAEL020029-RA">
    <property type="protein sequence ID" value="AAEL020029-PA"/>
    <property type="gene ID" value="AAEL020029"/>
</dbReference>
<reference evidence="3" key="2">
    <citation type="submission" date="2020-05" db="UniProtKB">
        <authorList>
            <consortium name="EnsemblMetazoa"/>
        </authorList>
    </citation>
    <scope>IDENTIFICATION</scope>
    <source>
        <strain evidence="3">LVP_AGWG</strain>
    </source>
</reference>
<keyword evidence="2" id="KW-0732">Signal</keyword>
<name>A0A6I8TLL7_AEDAE</name>
<dbReference type="GeneID" id="110679209"/>
<feature type="region of interest" description="Disordered" evidence="1">
    <location>
        <begin position="596"/>
        <end position="626"/>
    </location>
</feature>
<sequence>MSVLGIWILASLLGCTFGYVASQRPADYYNQQWQTYDYQPQPLQYQSSSYQPYNYYSGYYNYYPVAYDYSALYNPYPKPHNSYPKNGLSYDEGQKLLQVYRLIRVITLFRIPPKYKKVHSLDKLVEELTKQPLQDQLGELVCHVEGYEEVANLEPGPPGIELDSFVDDTARLLLAIQRALNALDLDEGDYYHHNKGFCSMHKELCEELRHLRDQANALSVPYIKKERVSEIKAMVKQAFDTDILEDLDEDLESRLLDLDDLDIEMPVITPNEDVLDIDTPVLTGYEDVDHIDVDEPEIVEYVEVPSNGYKYDEETLDRLALAMDLYLQNQGTIAAQQAKEKSKEIAVESTTVDYTSSYPRTTLRATTMITPVHSNAKENSKDSWFGSLFGKENKLPVKPTIDVSQPAELIEPDHGKQKEQDAWIHKDVAEKNALEFDIDERFQTPANTENMDVESVVTHSVPIWLMKNAELDMDSNKEVDLVTINEEELFRKLPASSRNEAEAVDVVAAEDIEARELPTEEEELPVEEDVQQEHLDQETTSSSTETSQNEGDYVDGAATENIDEITHELSVEEEKPDQDDLDFDQQSITEIWTVEATSTEASHTENEAVEENVPELPIEEENVQVDDTATIEETSTKTEALDENTTEYIDVTTHGLSVEGEQPLDQQSTSEPSTVEASSPTTPVESHEEHTPPTTTAAPKPDARVFAKEEVFNVLSLLEETKGFTELKEHISIPDVDQLVDGLPNVEAGIRWTEMLSALQKMVTEKQLHSSKEIVDVLEHWKRGMKGQLDNGYFNRTYGGHNDVEVRELDDNKDDQFEARNSDTMFQPVDANNPEMAHLVPHIIQQLRLGNISEQEQLTLAAIFEDQWPLIVEEAFQFDQEPLLSEYY</sequence>
<dbReference type="AlphaFoldDB" id="A0A6I8TLL7"/>